<evidence type="ECO:0000313" key="1">
    <source>
        <dbReference type="EMBL" id="PQJ29314.1"/>
    </source>
</evidence>
<dbReference type="Proteomes" id="UP000239907">
    <property type="component" value="Unassembled WGS sequence"/>
</dbReference>
<proteinExistence type="predicted"/>
<sequence>MPRICISQPYAGDATPNQNQITESLAHYGYHFVSSGAYYNRNHDILLTDAFPRNVRLVDGKPIPFDAIASIPTAEAKAWILKKIKPTPAAYRLHQGD</sequence>
<gene>
    <name evidence="1" type="ORF">BSZ32_12995</name>
</gene>
<name>A0A2S7U4J8_9BACT</name>
<keyword evidence="2" id="KW-1185">Reference proteome</keyword>
<reference evidence="1 2" key="1">
    <citation type="submission" date="2016-12" db="EMBL/GenBank/DDBJ databases">
        <title>Study of bacterial adaptation to deep sea.</title>
        <authorList>
            <person name="Song J."/>
            <person name="Yoshizawa S."/>
            <person name="Kogure K."/>
        </authorList>
    </citation>
    <scope>NUCLEOTIDE SEQUENCE [LARGE SCALE GENOMIC DNA]</scope>
    <source>
        <strain evidence="1 2">SAORIC-165</strain>
    </source>
</reference>
<dbReference type="EMBL" id="MQWA01000001">
    <property type="protein sequence ID" value="PQJ29314.1"/>
    <property type="molecule type" value="Genomic_DNA"/>
</dbReference>
<accession>A0A2S7U4J8</accession>
<organism evidence="1 2">
    <name type="scientific">Rubritalea profundi</name>
    <dbReference type="NCBI Taxonomy" id="1658618"/>
    <lineage>
        <taxon>Bacteria</taxon>
        <taxon>Pseudomonadati</taxon>
        <taxon>Verrucomicrobiota</taxon>
        <taxon>Verrucomicrobiia</taxon>
        <taxon>Verrucomicrobiales</taxon>
        <taxon>Rubritaleaceae</taxon>
        <taxon>Rubritalea</taxon>
    </lineage>
</organism>
<protein>
    <submittedName>
        <fullName evidence="1">Uncharacterized protein</fullName>
    </submittedName>
</protein>
<dbReference type="AlphaFoldDB" id="A0A2S7U4J8"/>
<comment type="caution">
    <text evidence="1">The sequence shown here is derived from an EMBL/GenBank/DDBJ whole genome shotgun (WGS) entry which is preliminary data.</text>
</comment>
<evidence type="ECO:0000313" key="2">
    <source>
        <dbReference type="Proteomes" id="UP000239907"/>
    </source>
</evidence>